<evidence type="ECO:0000256" key="4">
    <source>
        <dbReference type="ARBA" id="ARBA00023136"/>
    </source>
</evidence>
<dbReference type="InterPro" id="IPR011990">
    <property type="entry name" value="TPR-like_helical_dom_sf"/>
</dbReference>
<dbReference type="AlphaFoldDB" id="A0A368VDP1"/>
<dbReference type="RefSeq" id="WP_114436094.1">
    <property type="nucleotide sequence ID" value="NZ_QPIZ01000001.1"/>
</dbReference>
<accession>A0A368VDP1</accession>
<evidence type="ECO:0000313" key="8">
    <source>
        <dbReference type="EMBL" id="RCW39236.1"/>
    </source>
</evidence>
<evidence type="ECO:0000259" key="7">
    <source>
        <dbReference type="Pfam" id="PF14322"/>
    </source>
</evidence>
<dbReference type="Pfam" id="PF07980">
    <property type="entry name" value="SusD_RagB"/>
    <property type="match status" value="1"/>
</dbReference>
<gene>
    <name evidence="8" type="ORF">DFO77_1014</name>
</gene>
<evidence type="ECO:0000259" key="6">
    <source>
        <dbReference type="Pfam" id="PF07980"/>
    </source>
</evidence>
<comment type="caution">
    <text evidence="8">The sequence shown here is derived from an EMBL/GenBank/DDBJ whole genome shotgun (WGS) entry which is preliminary data.</text>
</comment>
<comment type="subcellular location">
    <subcellularLocation>
        <location evidence="1">Cell outer membrane</location>
    </subcellularLocation>
</comment>
<organism evidence="8 9">
    <name type="scientific">Marinilabilia salmonicolor</name>
    <dbReference type="NCBI Taxonomy" id="989"/>
    <lineage>
        <taxon>Bacteria</taxon>
        <taxon>Pseudomonadati</taxon>
        <taxon>Bacteroidota</taxon>
        <taxon>Bacteroidia</taxon>
        <taxon>Marinilabiliales</taxon>
        <taxon>Marinilabiliaceae</taxon>
        <taxon>Marinilabilia</taxon>
    </lineage>
</organism>
<dbReference type="InterPro" id="IPR033985">
    <property type="entry name" value="SusD-like_N"/>
</dbReference>
<dbReference type="GO" id="GO:0009279">
    <property type="term" value="C:cell outer membrane"/>
    <property type="evidence" value="ECO:0007669"/>
    <property type="project" value="UniProtKB-SubCell"/>
</dbReference>
<evidence type="ECO:0000313" key="9">
    <source>
        <dbReference type="Proteomes" id="UP000252733"/>
    </source>
</evidence>
<name>A0A368VDP1_9BACT</name>
<protein>
    <submittedName>
        <fullName evidence="8">SusD-like starch-binding protein associating with outer membrane</fullName>
    </submittedName>
</protein>
<feature type="domain" description="SusD-like N-terminal" evidence="7">
    <location>
        <begin position="19"/>
        <end position="217"/>
    </location>
</feature>
<dbReference type="Gene3D" id="1.25.40.390">
    <property type="match status" value="1"/>
</dbReference>
<evidence type="ECO:0000256" key="3">
    <source>
        <dbReference type="ARBA" id="ARBA00022729"/>
    </source>
</evidence>
<keyword evidence="4" id="KW-0472">Membrane</keyword>
<evidence type="ECO:0000256" key="5">
    <source>
        <dbReference type="ARBA" id="ARBA00023237"/>
    </source>
</evidence>
<keyword evidence="3" id="KW-0732">Signal</keyword>
<feature type="domain" description="RagB/SusD" evidence="6">
    <location>
        <begin position="385"/>
        <end position="562"/>
    </location>
</feature>
<keyword evidence="9" id="KW-1185">Reference proteome</keyword>
<dbReference type="PROSITE" id="PS51257">
    <property type="entry name" value="PROKAR_LIPOPROTEIN"/>
    <property type="match status" value="1"/>
</dbReference>
<dbReference type="SUPFAM" id="SSF48452">
    <property type="entry name" value="TPR-like"/>
    <property type="match status" value="1"/>
</dbReference>
<evidence type="ECO:0000256" key="2">
    <source>
        <dbReference type="ARBA" id="ARBA00006275"/>
    </source>
</evidence>
<keyword evidence="5" id="KW-0998">Cell outer membrane</keyword>
<proteinExistence type="inferred from homology"/>
<dbReference type="Proteomes" id="UP000252733">
    <property type="component" value="Unassembled WGS sequence"/>
</dbReference>
<dbReference type="Pfam" id="PF14322">
    <property type="entry name" value="SusD-like_3"/>
    <property type="match status" value="1"/>
</dbReference>
<reference evidence="8 9" key="1">
    <citation type="submission" date="2018-07" db="EMBL/GenBank/DDBJ databases">
        <title>Freshwater and sediment microbial communities from various areas in North America, analyzing microbe dynamics in response to fracking.</title>
        <authorList>
            <person name="Lamendella R."/>
        </authorList>
    </citation>
    <scope>NUCLEOTIDE SEQUENCE [LARGE SCALE GENOMIC DNA]</scope>
    <source>
        <strain evidence="8 9">160A</strain>
    </source>
</reference>
<evidence type="ECO:0000256" key="1">
    <source>
        <dbReference type="ARBA" id="ARBA00004442"/>
    </source>
</evidence>
<sequence length="572" mass="63558">MKRLIYFAIAILVFTSCEDFLDTENLTEKNTTNFPANVEDVEQAVIGIYNTLNTAVADPQCTYFYAAELASDDRFGGGGDNDKLMQAWDKIMNHGTDASRPFWKARYQGIFRANSVILSIEKMGLEGEEVNQLKGEAHFLRGFFYHELAEMYGEVPMPLNSDEAENLPNAPADSLYAQIGYDLVSAISLMKDVPYNETVAGHATKWAAEALLGRVYLFYTGYYSKDAMPLADGSSLSKTDVVSYLEDCIANSGHGLVGDFRNLWAYTNEYTLPDFDKMSGETGVNGNDLNWVGDGNQESVFAIKFSNFADWNTTIGYSNQYLLHFGIRGGQPYGNTFPLGQGWGAGPVNPTLWETWEDAEPTDLRREASIMPVADLPDYSFGGWTMMEETDYWQMKSVHISAKTGEVDGEGNPTYYSSFSVPMFGASDNFQLDGVNDLMLIRFADVLLMHSELTETADKLNEVRARAGLNPVSYSLEALKRERRFELAFEGRRYADIRRWGDAPELLEGQLGVKVYESGTPTVMKSFGGGYRARYEATGGFFPIPESEIALSEGVLSQTPGYGTASSNFTGW</sequence>
<dbReference type="EMBL" id="QPIZ01000001">
    <property type="protein sequence ID" value="RCW39236.1"/>
    <property type="molecule type" value="Genomic_DNA"/>
</dbReference>
<comment type="similarity">
    <text evidence="2">Belongs to the SusD family.</text>
</comment>
<dbReference type="InterPro" id="IPR012944">
    <property type="entry name" value="SusD_RagB_dom"/>
</dbReference>